<keyword evidence="12" id="KW-0503">Monooxygenase</keyword>
<dbReference type="PROSITE" id="PS00086">
    <property type="entry name" value="CYTOCHROME_P450"/>
    <property type="match status" value="1"/>
</dbReference>
<evidence type="ECO:0000256" key="11">
    <source>
        <dbReference type="PIRSR" id="PIRSR602401-1"/>
    </source>
</evidence>
<comment type="cofactor">
    <cofactor evidence="1 11">
        <name>heme</name>
        <dbReference type="ChEBI" id="CHEBI:30413"/>
    </cofactor>
</comment>
<proteinExistence type="inferred from homology"/>
<feature type="binding site" description="axial binding residue" evidence="11">
    <location>
        <position position="482"/>
    </location>
    <ligand>
        <name>heme</name>
        <dbReference type="ChEBI" id="CHEBI:30413"/>
    </ligand>
    <ligandPart>
        <name>Fe</name>
        <dbReference type="ChEBI" id="CHEBI:18248"/>
    </ligandPart>
</feature>
<dbReference type="Gene3D" id="1.10.630.10">
    <property type="entry name" value="Cytochrome P450"/>
    <property type="match status" value="1"/>
</dbReference>
<protein>
    <recommendedName>
        <fullName evidence="16">Cytochrome P450</fullName>
    </recommendedName>
</protein>
<evidence type="ECO:0000313" key="14">
    <source>
        <dbReference type="EMBL" id="PTQ43309.1"/>
    </source>
</evidence>
<evidence type="ECO:0000256" key="7">
    <source>
        <dbReference type="ARBA" id="ARBA00022989"/>
    </source>
</evidence>
<evidence type="ECO:0000256" key="9">
    <source>
        <dbReference type="ARBA" id="ARBA00023004"/>
    </source>
</evidence>
<dbReference type="PANTHER" id="PTHR47944:SF16">
    <property type="entry name" value="CYTOCHROME P450 FAMILY 1 SUBFAMILY A POLYPEPTIDE 1"/>
    <property type="match status" value="1"/>
</dbReference>
<name>A0A2R6XB65_MARPO</name>
<keyword evidence="7 13" id="KW-1133">Transmembrane helix</keyword>
<evidence type="ECO:0000256" key="5">
    <source>
        <dbReference type="ARBA" id="ARBA00022692"/>
    </source>
</evidence>
<organism evidence="14 15">
    <name type="scientific">Marchantia polymorpha</name>
    <name type="common">Common liverwort</name>
    <name type="synonym">Marchantia aquatica</name>
    <dbReference type="NCBI Taxonomy" id="3197"/>
    <lineage>
        <taxon>Eukaryota</taxon>
        <taxon>Viridiplantae</taxon>
        <taxon>Streptophyta</taxon>
        <taxon>Embryophyta</taxon>
        <taxon>Marchantiophyta</taxon>
        <taxon>Marchantiopsida</taxon>
        <taxon>Marchantiidae</taxon>
        <taxon>Marchantiales</taxon>
        <taxon>Marchantiaceae</taxon>
        <taxon>Marchantia</taxon>
    </lineage>
</organism>
<dbReference type="EMBL" id="KZ772697">
    <property type="protein sequence ID" value="PTQ43309.1"/>
    <property type="molecule type" value="Genomic_DNA"/>
</dbReference>
<dbReference type="AlphaFoldDB" id="A0A2R6XB65"/>
<dbReference type="GO" id="GO:0005506">
    <property type="term" value="F:iron ion binding"/>
    <property type="evidence" value="ECO:0007669"/>
    <property type="project" value="InterPro"/>
</dbReference>
<accession>A0A2R6XB65</accession>
<dbReference type="SUPFAM" id="SSF48264">
    <property type="entry name" value="Cytochrome P450"/>
    <property type="match status" value="1"/>
</dbReference>
<dbReference type="PANTHER" id="PTHR47944">
    <property type="entry name" value="CYTOCHROME P450 98A9"/>
    <property type="match status" value="1"/>
</dbReference>
<keyword evidence="10 13" id="KW-0472">Membrane</keyword>
<keyword evidence="15" id="KW-1185">Reference proteome</keyword>
<dbReference type="Gramene" id="Mp2g26700.1">
    <property type="protein sequence ID" value="Mp2g26700.1.cds"/>
    <property type="gene ID" value="Mp2g26700"/>
</dbReference>
<comment type="similarity">
    <text evidence="3 12">Belongs to the cytochrome P450 family.</text>
</comment>
<dbReference type="GO" id="GO:0020037">
    <property type="term" value="F:heme binding"/>
    <property type="evidence" value="ECO:0007669"/>
    <property type="project" value="InterPro"/>
</dbReference>
<dbReference type="InterPro" id="IPR036396">
    <property type="entry name" value="Cyt_P450_sf"/>
</dbReference>
<gene>
    <name evidence="14" type="ORF">MARPO_0025s0014</name>
</gene>
<dbReference type="FunFam" id="1.10.630.10:FF:000097">
    <property type="entry name" value="Cytochrome P-450 19"/>
    <property type="match status" value="1"/>
</dbReference>
<keyword evidence="5 13" id="KW-0812">Transmembrane</keyword>
<keyword evidence="4 11" id="KW-0349">Heme</keyword>
<evidence type="ECO:0000256" key="12">
    <source>
        <dbReference type="RuleBase" id="RU000461"/>
    </source>
</evidence>
<evidence type="ECO:0000256" key="8">
    <source>
        <dbReference type="ARBA" id="ARBA00023002"/>
    </source>
</evidence>
<keyword evidence="9 11" id="KW-0408">Iron</keyword>
<dbReference type="PRINTS" id="PR00463">
    <property type="entry name" value="EP450I"/>
</dbReference>
<keyword evidence="6 11" id="KW-0479">Metal-binding</keyword>
<dbReference type="Proteomes" id="UP000244005">
    <property type="component" value="Unassembled WGS sequence"/>
</dbReference>
<feature type="transmembrane region" description="Helical" evidence="13">
    <location>
        <begin position="30"/>
        <end position="56"/>
    </location>
</feature>
<dbReference type="InterPro" id="IPR002401">
    <property type="entry name" value="Cyt_P450_E_grp-I"/>
</dbReference>
<sequence length="545" mass="61147">MLVKDVVQLRGSSRGEEMSVVDLKQRLACVWLSVSSTLQFSIGIAILWALVVLYITKFTKGSKKPRLPPGPPAWPVVGSLHLLGQLPHRDMKDLADKYGPLMSLRLGSVQAVVVSSPEIARQFLKDQDQAFASRPLFSGPEIFNHKAQNLAWAPYGPTWRLLRKICTVELFTAKRLKQFQNIRQEELLSTIQNILESGRGGKLVNMDEHMGSLTGNNITRMLFHRRYFGSKGIPITALGEAKEFQHIIRELFRIGGAFIVSDYIPWLKRLDLGGWRAQLKKIQVKYDAFVGNLIDEHRRNAKPLAESENFVDVLLSIQNSGVDGRPTITDVQIGQLIADMILGGTDTSSVAMVWTLTALMKYPEVRRKLREEVDSVVGTERLVDESDLPQLKYLQAVVRESFRCHPVGAFLLPHESLCDTVVAGYDIPRNTRIFVNLFAIYNDPQVWQNPQAFRPERFLNSFVDVKGAHFELIPFGSGRRMCPGINLALLFIELTVAQLIHTCDFSLPPGVSPETVDTRESYGLTTPRATPLQLLVSPRLPSLVS</sequence>
<evidence type="ECO:0000256" key="13">
    <source>
        <dbReference type="SAM" id="Phobius"/>
    </source>
</evidence>
<dbReference type="CDD" id="cd20618">
    <property type="entry name" value="CYP71_clan"/>
    <property type="match status" value="1"/>
</dbReference>
<keyword evidence="8 12" id="KW-0560">Oxidoreductase</keyword>
<dbReference type="InterPro" id="IPR001128">
    <property type="entry name" value="Cyt_P450"/>
</dbReference>
<evidence type="ECO:0000256" key="1">
    <source>
        <dbReference type="ARBA" id="ARBA00001971"/>
    </source>
</evidence>
<evidence type="ECO:0000256" key="3">
    <source>
        <dbReference type="ARBA" id="ARBA00010617"/>
    </source>
</evidence>
<dbReference type="PRINTS" id="PR00385">
    <property type="entry name" value="P450"/>
</dbReference>
<evidence type="ECO:0000256" key="4">
    <source>
        <dbReference type="ARBA" id="ARBA00022617"/>
    </source>
</evidence>
<evidence type="ECO:0008006" key="16">
    <source>
        <dbReference type="Google" id="ProtNLM"/>
    </source>
</evidence>
<dbReference type="GO" id="GO:0004497">
    <property type="term" value="F:monooxygenase activity"/>
    <property type="evidence" value="ECO:0007669"/>
    <property type="project" value="UniProtKB-KW"/>
</dbReference>
<dbReference type="GO" id="GO:0016705">
    <property type="term" value="F:oxidoreductase activity, acting on paired donors, with incorporation or reduction of molecular oxygen"/>
    <property type="evidence" value="ECO:0007669"/>
    <property type="project" value="InterPro"/>
</dbReference>
<evidence type="ECO:0000256" key="2">
    <source>
        <dbReference type="ARBA" id="ARBA00004167"/>
    </source>
</evidence>
<comment type="subcellular location">
    <subcellularLocation>
        <location evidence="2">Membrane</location>
        <topology evidence="2">Single-pass membrane protein</topology>
    </subcellularLocation>
</comment>
<reference evidence="15" key="1">
    <citation type="journal article" date="2017" name="Cell">
        <title>Insights into land plant evolution garnered from the Marchantia polymorpha genome.</title>
        <authorList>
            <person name="Bowman J.L."/>
            <person name="Kohchi T."/>
            <person name="Yamato K.T."/>
            <person name="Jenkins J."/>
            <person name="Shu S."/>
            <person name="Ishizaki K."/>
            <person name="Yamaoka S."/>
            <person name="Nishihama R."/>
            <person name="Nakamura Y."/>
            <person name="Berger F."/>
            <person name="Adam C."/>
            <person name="Aki S.S."/>
            <person name="Althoff F."/>
            <person name="Araki T."/>
            <person name="Arteaga-Vazquez M.A."/>
            <person name="Balasubrmanian S."/>
            <person name="Barry K."/>
            <person name="Bauer D."/>
            <person name="Boehm C.R."/>
            <person name="Briginshaw L."/>
            <person name="Caballero-Perez J."/>
            <person name="Catarino B."/>
            <person name="Chen F."/>
            <person name="Chiyoda S."/>
            <person name="Chovatia M."/>
            <person name="Davies K.M."/>
            <person name="Delmans M."/>
            <person name="Demura T."/>
            <person name="Dierschke T."/>
            <person name="Dolan L."/>
            <person name="Dorantes-Acosta A.E."/>
            <person name="Eklund D.M."/>
            <person name="Florent S.N."/>
            <person name="Flores-Sandoval E."/>
            <person name="Fujiyama A."/>
            <person name="Fukuzawa H."/>
            <person name="Galik B."/>
            <person name="Grimanelli D."/>
            <person name="Grimwood J."/>
            <person name="Grossniklaus U."/>
            <person name="Hamada T."/>
            <person name="Haseloff J."/>
            <person name="Hetherington A.J."/>
            <person name="Higo A."/>
            <person name="Hirakawa Y."/>
            <person name="Hundley H.N."/>
            <person name="Ikeda Y."/>
            <person name="Inoue K."/>
            <person name="Inoue S.I."/>
            <person name="Ishida S."/>
            <person name="Jia Q."/>
            <person name="Kakita M."/>
            <person name="Kanazawa T."/>
            <person name="Kawai Y."/>
            <person name="Kawashima T."/>
            <person name="Kennedy M."/>
            <person name="Kinose K."/>
            <person name="Kinoshita T."/>
            <person name="Kohara Y."/>
            <person name="Koide E."/>
            <person name="Komatsu K."/>
            <person name="Kopischke S."/>
            <person name="Kubo M."/>
            <person name="Kyozuka J."/>
            <person name="Lagercrantz U."/>
            <person name="Lin S.S."/>
            <person name="Lindquist E."/>
            <person name="Lipzen A.M."/>
            <person name="Lu C.W."/>
            <person name="De Luna E."/>
            <person name="Martienssen R.A."/>
            <person name="Minamino N."/>
            <person name="Mizutani M."/>
            <person name="Mizutani M."/>
            <person name="Mochizuki N."/>
            <person name="Monte I."/>
            <person name="Mosher R."/>
            <person name="Nagasaki H."/>
            <person name="Nakagami H."/>
            <person name="Naramoto S."/>
            <person name="Nishitani K."/>
            <person name="Ohtani M."/>
            <person name="Okamoto T."/>
            <person name="Okumura M."/>
            <person name="Phillips J."/>
            <person name="Pollak B."/>
            <person name="Reinders A."/>
            <person name="Rovekamp M."/>
            <person name="Sano R."/>
            <person name="Sawa S."/>
            <person name="Schmid M.W."/>
            <person name="Shirakawa M."/>
            <person name="Solano R."/>
            <person name="Spunde A."/>
            <person name="Suetsugu N."/>
            <person name="Sugano S."/>
            <person name="Sugiyama A."/>
            <person name="Sun R."/>
            <person name="Suzuki Y."/>
            <person name="Takenaka M."/>
            <person name="Takezawa D."/>
            <person name="Tomogane H."/>
            <person name="Tsuzuki M."/>
            <person name="Ueda T."/>
            <person name="Umeda M."/>
            <person name="Ward J.M."/>
            <person name="Watanabe Y."/>
            <person name="Yazaki K."/>
            <person name="Yokoyama R."/>
            <person name="Yoshitake Y."/>
            <person name="Yotsui I."/>
            <person name="Zachgo S."/>
            <person name="Schmutz J."/>
        </authorList>
    </citation>
    <scope>NUCLEOTIDE SEQUENCE [LARGE SCALE GENOMIC DNA]</scope>
    <source>
        <strain evidence="15">Tak-1</strain>
    </source>
</reference>
<dbReference type="Pfam" id="PF00067">
    <property type="entry name" value="p450"/>
    <property type="match status" value="1"/>
</dbReference>
<dbReference type="GO" id="GO:0016020">
    <property type="term" value="C:membrane"/>
    <property type="evidence" value="ECO:0007669"/>
    <property type="project" value="UniProtKB-SubCell"/>
</dbReference>
<evidence type="ECO:0000313" key="15">
    <source>
        <dbReference type="Proteomes" id="UP000244005"/>
    </source>
</evidence>
<dbReference type="InterPro" id="IPR017972">
    <property type="entry name" value="Cyt_P450_CS"/>
</dbReference>
<evidence type="ECO:0000256" key="6">
    <source>
        <dbReference type="ARBA" id="ARBA00022723"/>
    </source>
</evidence>
<evidence type="ECO:0000256" key="10">
    <source>
        <dbReference type="ARBA" id="ARBA00023136"/>
    </source>
</evidence>
<dbReference type="OrthoDB" id="2789670at2759"/>